<accession>A0ABP7QS49</accession>
<comment type="function">
    <text evidence="5">A flexible structure which links the flagellar filament to the drive apparatus in the basal body.</text>
</comment>
<evidence type="ECO:0000256" key="4">
    <source>
        <dbReference type="ARBA" id="ARBA00023143"/>
    </source>
</evidence>
<proteinExistence type="inferred from homology"/>
<dbReference type="InterPro" id="IPR001444">
    <property type="entry name" value="Flag_bb_rod_N"/>
</dbReference>
<dbReference type="PANTHER" id="PTHR30435:SF1">
    <property type="entry name" value="FLAGELLAR HOOK PROTEIN FLGE"/>
    <property type="match status" value="1"/>
</dbReference>
<evidence type="ECO:0000256" key="2">
    <source>
        <dbReference type="ARBA" id="ARBA00009677"/>
    </source>
</evidence>
<dbReference type="InterPro" id="IPR010930">
    <property type="entry name" value="Flg_bb/hook_C_dom"/>
</dbReference>
<evidence type="ECO:0000259" key="8">
    <source>
        <dbReference type="Pfam" id="PF06429"/>
    </source>
</evidence>
<gene>
    <name evidence="11" type="primary">flgE</name>
    <name evidence="11" type="ORF">GCM10022279_07770</name>
</gene>
<keyword evidence="11" id="KW-0282">Flagellum</keyword>
<reference evidence="12" key="1">
    <citation type="journal article" date="2019" name="Int. J. Syst. Evol. Microbiol.">
        <title>The Global Catalogue of Microorganisms (GCM) 10K type strain sequencing project: providing services to taxonomists for standard genome sequencing and annotation.</title>
        <authorList>
            <consortium name="The Broad Institute Genomics Platform"/>
            <consortium name="The Broad Institute Genome Sequencing Center for Infectious Disease"/>
            <person name="Wu L."/>
            <person name="Ma J."/>
        </authorList>
    </citation>
    <scope>NUCLEOTIDE SEQUENCE [LARGE SCALE GENOMIC DNA]</scope>
    <source>
        <strain evidence="12">JCM 17561</strain>
    </source>
</reference>
<organism evidence="11 12">
    <name type="scientific">Comamonas faecalis</name>
    <dbReference type="NCBI Taxonomy" id="1387849"/>
    <lineage>
        <taxon>Bacteria</taxon>
        <taxon>Pseudomonadati</taxon>
        <taxon>Pseudomonadota</taxon>
        <taxon>Betaproteobacteria</taxon>
        <taxon>Burkholderiales</taxon>
        <taxon>Comamonadaceae</taxon>
        <taxon>Comamonas</taxon>
    </lineage>
</organism>
<dbReference type="InterPro" id="IPR053967">
    <property type="entry name" value="LlgE_F_G-like_D1"/>
</dbReference>
<dbReference type="Proteomes" id="UP001501627">
    <property type="component" value="Unassembled WGS sequence"/>
</dbReference>
<feature type="region of interest" description="Disordered" evidence="6">
    <location>
        <begin position="358"/>
        <end position="379"/>
    </location>
</feature>
<evidence type="ECO:0000256" key="3">
    <source>
        <dbReference type="ARBA" id="ARBA00019015"/>
    </source>
</evidence>
<protein>
    <recommendedName>
        <fullName evidence="3 5">Flagellar hook protein FlgE</fullName>
    </recommendedName>
</protein>
<comment type="caution">
    <text evidence="11">The sequence shown here is derived from an EMBL/GenBank/DDBJ whole genome shotgun (WGS) entry which is preliminary data.</text>
</comment>
<dbReference type="NCBIfam" id="TIGR03506">
    <property type="entry name" value="FlgEFG_subfam"/>
    <property type="match status" value="1"/>
</dbReference>
<feature type="domain" description="Flagellar basal body rod protein N-terminal" evidence="7">
    <location>
        <begin position="6"/>
        <end position="33"/>
    </location>
</feature>
<dbReference type="RefSeq" id="WP_103046248.1">
    <property type="nucleotide sequence ID" value="NZ_BAABBP010000004.1"/>
</dbReference>
<feature type="compositionally biased region" description="Pro residues" evidence="6">
    <location>
        <begin position="334"/>
        <end position="347"/>
    </location>
</feature>
<evidence type="ECO:0000256" key="5">
    <source>
        <dbReference type="RuleBase" id="RU362116"/>
    </source>
</evidence>
<dbReference type="Pfam" id="PF06429">
    <property type="entry name" value="Flg_bbr_C"/>
    <property type="match status" value="1"/>
</dbReference>
<evidence type="ECO:0000256" key="1">
    <source>
        <dbReference type="ARBA" id="ARBA00004117"/>
    </source>
</evidence>
<feature type="region of interest" description="Disordered" evidence="6">
    <location>
        <begin position="328"/>
        <end position="347"/>
    </location>
</feature>
<comment type="similarity">
    <text evidence="2 5">Belongs to the flagella basal body rod proteins family.</text>
</comment>
<dbReference type="Gene3D" id="2.60.98.20">
    <property type="entry name" value="Flagellar hook protein FlgE"/>
    <property type="match status" value="1"/>
</dbReference>
<evidence type="ECO:0000259" key="9">
    <source>
        <dbReference type="Pfam" id="PF07559"/>
    </source>
</evidence>
<dbReference type="Pfam" id="PF22692">
    <property type="entry name" value="LlgE_F_G_D1"/>
    <property type="match status" value="1"/>
</dbReference>
<dbReference type="EMBL" id="BAABBP010000004">
    <property type="protein sequence ID" value="GAA3987199.1"/>
    <property type="molecule type" value="Genomic_DNA"/>
</dbReference>
<dbReference type="Pfam" id="PF00460">
    <property type="entry name" value="Flg_bb_rod"/>
    <property type="match status" value="1"/>
</dbReference>
<dbReference type="InterPro" id="IPR020013">
    <property type="entry name" value="Flagellar_FlgE/F/G"/>
</dbReference>
<dbReference type="PANTHER" id="PTHR30435">
    <property type="entry name" value="FLAGELLAR PROTEIN"/>
    <property type="match status" value="1"/>
</dbReference>
<evidence type="ECO:0000313" key="11">
    <source>
        <dbReference type="EMBL" id="GAA3987199.1"/>
    </source>
</evidence>
<comment type="subcellular location">
    <subcellularLocation>
        <location evidence="1 5">Bacterial flagellum basal body</location>
    </subcellularLocation>
</comment>
<keyword evidence="11" id="KW-0969">Cilium</keyword>
<feature type="domain" description="Flagellar basal-body/hook protein C-terminal" evidence="8">
    <location>
        <begin position="480"/>
        <end position="525"/>
    </location>
</feature>
<dbReference type="InterPro" id="IPR037058">
    <property type="entry name" value="Falgellar_hook_FlgE_sf"/>
</dbReference>
<dbReference type="SUPFAM" id="SSF117143">
    <property type="entry name" value="Flagellar hook protein flgE"/>
    <property type="match status" value="2"/>
</dbReference>
<feature type="domain" description="Flagellar hook protein FlgE/F/G-like D1" evidence="10">
    <location>
        <begin position="83"/>
        <end position="130"/>
    </location>
</feature>
<evidence type="ECO:0000256" key="6">
    <source>
        <dbReference type="SAM" id="MobiDB-lite"/>
    </source>
</evidence>
<sequence length="526" mass="54709">MGFQQGLSGLNASSKNLDVIGHNIANSNTTGFKASRTEFAAMVASSIGAASANNAGIGVEIGAIAQQFSQGNITVTGNNMDVAINGNGFFTLQMPDGSRAYTRAGDFKLDDVGNVVTNSGGQVMGYPIDPVTGLRTSSTPVPLTFPTAAPIPAKQTSAIKMGLNLDARVSNARGDPGATPPVPATPRTTYATSLNVFDSQGVATPLSFYFEKNGANTWDIYTELDDLTSAPPTIPSVAGRVVFDQTGAITGSLQPSDPAKTGGVDASDYPTDFTYRYSGPDASGVWAIRETTLSFADPADAWDFTYSDAPANTLVSSARLKADLTTAPGATFTPPLPVNPGDPVPPPAARQTFELGLTVDPSPANPNSPPTVGGSPAPGAFPVTLDLNQATQYGTKFAISEQTQDGYTSGELTGINIESNGMIMTRYSNGVTRPEGQVTLATFRNAQGLMAVGGNNWVETYESGQPIQGAPTDGNFGALRSGALEDSNVDLTAELVNMMTAQRAYQANAQTIKTQDQVMSTLVNLR</sequence>
<name>A0ABP7QS49_9BURK</name>
<evidence type="ECO:0000259" key="7">
    <source>
        <dbReference type="Pfam" id="PF00460"/>
    </source>
</evidence>
<keyword evidence="11" id="KW-0966">Cell projection</keyword>
<evidence type="ECO:0000259" key="10">
    <source>
        <dbReference type="Pfam" id="PF22692"/>
    </source>
</evidence>
<feature type="domain" description="Flagellar hook protein FlgE D2" evidence="9">
    <location>
        <begin position="164"/>
        <end position="407"/>
    </location>
</feature>
<keyword evidence="4 5" id="KW-0975">Bacterial flagellum</keyword>
<keyword evidence="12" id="KW-1185">Reference proteome</keyword>
<dbReference type="InterPro" id="IPR037925">
    <property type="entry name" value="FlgE/F/G-like"/>
</dbReference>
<dbReference type="Pfam" id="PF07559">
    <property type="entry name" value="FlgE_D2"/>
    <property type="match status" value="1"/>
</dbReference>
<dbReference type="InterPro" id="IPR011491">
    <property type="entry name" value="FlgE_D2"/>
</dbReference>
<evidence type="ECO:0000313" key="12">
    <source>
        <dbReference type="Proteomes" id="UP001501627"/>
    </source>
</evidence>